<dbReference type="Proteomes" id="UP001595962">
    <property type="component" value="Unassembled WGS sequence"/>
</dbReference>
<gene>
    <name evidence="3" type="ORF">ACFO3I_12970</name>
</gene>
<dbReference type="Pfam" id="PF22106">
    <property type="entry name" value="NGO1945_C"/>
    <property type="match status" value="1"/>
</dbReference>
<dbReference type="Gene3D" id="1.10.150.690">
    <property type="entry name" value="DUF2063"/>
    <property type="match status" value="1"/>
</dbReference>
<evidence type="ECO:0000259" key="2">
    <source>
        <dbReference type="Pfam" id="PF22106"/>
    </source>
</evidence>
<protein>
    <submittedName>
        <fullName evidence="3">DUF2063 domain-containing protein</fullName>
    </submittedName>
</protein>
<organism evidence="3 4">
    <name type="scientific">Rheinheimera marina</name>
    <dbReference type="NCBI Taxonomy" id="1774958"/>
    <lineage>
        <taxon>Bacteria</taxon>
        <taxon>Pseudomonadati</taxon>
        <taxon>Pseudomonadota</taxon>
        <taxon>Gammaproteobacteria</taxon>
        <taxon>Chromatiales</taxon>
        <taxon>Chromatiaceae</taxon>
        <taxon>Rheinheimera</taxon>
    </lineage>
</organism>
<dbReference type="RefSeq" id="WP_377334472.1">
    <property type="nucleotide sequence ID" value="NZ_JBHSGB010000010.1"/>
</dbReference>
<comment type="caution">
    <text evidence="3">The sequence shown here is derived from an EMBL/GenBank/DDBJ whole genome shotgun (WGS) entry which is preliminary data.</text>
</comment>
<keyword evidence="4" id="KW-1185">Reference proteome</keyword>
<dbReference type="InterPro" id="IPR018640">
    <property type="entry name" value="DUF2063"/>
</dbReference>
<accession>A0ABV9JNW8</accession>
<evidence type="ECO:0000259" key="1">
    <source>
        <dbReference type="Pfam" id="PF09836"/>
    </source>
</evidence>
<dbReference type="EMBL" id="JBHSGB010000010">
    <property type="protein sequence ID" value="MFC4655921.1"/>
    <property type="molecule type" value="Genomic_DNA"/>
</dbReference>
<name>A0ABV9JNW8_9GAMM</name>
<dbReference type="Pfam" id="PF09836">
    <property type="entry name" value="DUF2063"/>
    <property type="match status" value="1"/>
</dbReference>
<feature type="domain" description="Putative DNA-binding" evidence="1">
    <location>
        <begin position="7"/>
        <end position="89"/>
    </location>
</feature>
<feature type="domain" description="NGO1945-like C-terminal" evidence="2">
    <location>
        <begin position="136"/>
        <end position="229"/>
    </location>
</feature>
<dbReference type="InterPro" id="IPR054098">
    <property type="entry name" value="NGO1945-like_C"/>
</dbReference>
<sequence length="241" mass="27403">MQFKQDQKQFVAYLRDSSAAKPAVPDERLAVYQDLLFNNVSGFIDSGYPVLKSLIPAERWYQLKRQFLADFRCSSPYFLHIAGQFLQFLQQSQAEPEPVFLLELAHYEWLELELSTRKTTTQPQLCTGIDGALALSELAEVQAYHYPVHRICAEFQPTEITATFLLLYRDVEDQVQFVELNSLSALLLQLLESQPGVQLAELVTQLAQYLPALEIHQIEAGARQLLLDFAAKAVVQTFHPA</sequence>
<proteinExistence type="predicted"/>
<evidence type="ECO:0000313" key="3">
    <source>
        <dbReference type="EMBL" id="MFC4655921.1"/>
    </source>
</evidence>
<reference evidence="4" key="1">
    <citation type="journal article" date="2019" name="Int. J. Syst. Evol. Microbiol.">
        <title>The Global Catalogue of Microorganisms (GCM) 10K type strain sequencing project: providing services to taxonomists for standard genome sequencing and annotation.</title>
        <authorList>
            <consortium name="The Broad Institute Genomics Platform"/>
            <consortium name="The Broad Institute Genome Sequencing Center for Infectious Disease"/>
            <person name="Wu L."/>
            <person name="Ma J."/>
        </authorList>
    </citation>
    <scope>NUCLEOTIDE SEQUENCE [LARGE SCALE GENOMIC DNA]</scope>
    <source>
        <strain evidence="4">DT28</strain>
    </source>
</reference>
<dbReference type="Gene3D" id="3.90.930.50">
    <property type="match status" value="1"/>
</dbReference>
<evidence type="ECO:0000313" key="4">
    <source>
        <dbReference type="Proteomes" id="UP001595962"/>
    </source>
</evidence>
<dbReference type="InterPro" id="IPR044922">
    <property type="entry name" value="DUF2063_N_sf"/>
</dbReference>